<dbReference type="GO" id="GO:0016491">
    <property type="term" value="F:oxidoreductase activity"/>
    <property type="evidence" value="ECO:0007669"/>
    <property type="project" value="InterPro"/>
</dbReference>
<dbReference type="Gene3D" id="3.40.30.10">
    <property type="entry name" value="Glutaredoxin"/>
    <property type="match status" value="1"/>
</dbReference>
<protein>
    <recommendedName>
        <fullName evidence="1">Thioredoxin domain-containing protein</fullName>
    </recommendedName>
</protein>
<dbReference type="EMBL" id="RJUF01000001">
    <property type="protein sequence ID" value="MCP9761454.1"/>
    <property type="molecule type" value="Genomic_DNA"/>
</dbReference>
<reference evidence="2 3" key="1">
    <citation type="submission" date="2018-11" db="EMBL/GenBank/DDBJ databases">
        <title>Novel bacteria species description.</title>
        <authorList>
            <person name="Han J.-H."/>
        </authorList>
    </citation>
    <scope>NUCLEOTIDE SEQUENCE [LARGE SCALE GENOMIC DNA]</scope>
    <source>
        <strain evidence="2 3">KCTC23259</strain>
    </source>
</reference>
<comment type="caution">
    <text evidence="2">The sequence shown here is derived from an EMBL/GenBank/DDBJ whole genome shotgun (WGS) entry which is preliminary data.</text>
</comment>
<organism evidence="2 3">
    <name type="scientific">Lacihabitans soyangensis</name>
    <dbReference type="NCBI Taxonomy" id="869394"/>
    <lineage>
        <taxon>Bacteria</taxon>
        <taxon>Pseudomonadati</taxon>
        <taxon>Bacteroidota</taxon>
        <taxon>Cytophagia</taxon>
        <taxon>Cytophagales</taxon>
        <taxon>Leadbetterellaceae</taxon>
        <taxon>Lacihabitans</taxon>
    </lineage>
</organism>
<feature type="domain" description="Thioredoxin" evidence="1">
    <location>
        <begin position="484"/>
        <end position="638"/>
    </location>
</feature>
<gene>
    <name evidence="2" type="ORF">EGI31_00695</name>
</gene>
<evidence type="ECO:0000313" key="3">
    <source>
        <dbReference type="Proteomes" id="UP001204144"/>
    </source>
</evidence>
<dbReference type="Gene3D" id="1.25.40.10">
    <property type="entry name" value="Tetratricopeptide repeat domain"/>
    <property type="match status" value="1"/>
</dbReference>
<dbReference type="InterPro" id="IPR050553">
    <property type="entry name" value="Thioredoxin_ResA/DsbE_sf"/>
</dbReference>
<dbReference type="RefSeq" id="WP_255035191.1">
    <property type="nucleotide sequence ID" value="NZ_RJUF01000001.1"/>
</dbReference>
<dbReference type="InterPro" id="IPR036249">
    <property type="entry name" value="Thioredoxin-like_sf"/>
</dbReference>
<dbReference type="PANTHER" id="PTHR42852:SF13">
    <property type="entry name" value="PROTEIN DIPZ"/>
    <property type="match status" value="1"/>
</dbReference>
<dbReference type="Proteomes" id="UP001204144">
    <property type="component" value="Unassembled WGS sequence"/>
</dbReference>
<evidence type="ECO:0000313" key="2">
    <source>
        <dbReference type="EMBL" id="MCP9761454.1"/>
    </source>
</evidence>
<accession>A0AAE3KRG8</accession>
<dbReference type="Pfam" id="PF00578">
    <property type="entry name" value="AhpC-TSA"/>
    <property type="match status" value="1"/>
</dbReference>
<dbReference type="SUPFAM" id="SSF52833">
    <property type="entry name" value="Thioredoxin-like"/>
    <property type="match status" value="1"/>
</dbReference>
<dbReference type="InterPro" id="IPR000866">
    <property type="entry name" value="AhpC/TSA"/>
</dbReference>
<evidence type="ECO:0000259" key="1">
    <source>
        <dbReference type="PROSITE" id="PS51352"/>
    </source>
</evidence>
<dbReference type="SUPFAM" id="SSF48452">
    <property type="entry name" value="TPR-like"/>
    <property type="match status" value="1"/>
</dbReference>
<dbReference type="GO" id="GO:0006950">
    <property type="term" value="P:response to stress"/>
    <property type="evidence" value="ECO:0007669"/>
    <property type="project" value="UniProtKB-ARBA"/>
</dbReference>
<name>A0AAE3KRG8_9BACT</name>
<dbReference type="AlphaFoldDB" id="A0AAE3KRG8"/>
<dbReference type="PROSITE" id="PS51352">
    <property type="entry name" value="THIOREDOXIN_2"/>
    <property type="match status" value="1"/>
</dbReference>
<dbReference type="PANTHER" id="PTHR42852">
    <property type="entry name" value="THIOL:DISULFIDE INTERCHANGE PROTEIN DSBE"/>
    <property type="match status" value="1"/>
</dbReference>
<dbReference type="InterPro" id="IPR013766">
    <property type="entry name" value="Thioredoxin_domain"/>
</dbReference>
<dbReference type="GO" id="GO:0016209">
    <property type="term" value="F:antioxidant activity"/>
    <property type="evidence" value="ECO:0007669"/>
    <property type="project" value="InterPro"/>
</dbReference>
<sequence length="642" mass="73180">MKKTANLALNPQVHVNKFFTLFSILILFLLNTLISFGQSLGVSLDTEAPEVGKKIKVNYIGPLAKAGSKMFAIIYKSSRIDTDIKRILTKLDNNSLSGEIILPDSTSFFVIKIENKNEIDNNNGKGYVFNIFQDSKPLKGTYFNQGYATYLNNNLFKGEVNFDTALELIEKEFQLNPELKEKNFPNYLQTLARVPDKKSEAIQIAKQKFDEIFESGIDERFSVLYAYIIAANKISITDSLITKMATKYPNGSASFNRKFSIFQDVAFKNPDKAKGYYEEIRLLYPSLSIIQRRLLFAEMLWVYAKKYDSKNIESLISEFLENEKTKEAQSYLAFNLNNIAWKFAQNESTLAIAKMFAEKAIEARKNSDTLSIYFGNVLDTYASILYKIGHKEEALSNQRKAIELMNNNDPTINHHFIEYLVANKKIEEAIKISEDYIKGNVSNAKIDSIYKLISKETFITKEASNLTNAKIEASNSYKLFLKKGLTHIDAPDFALKDMSGNLVRLSDFLGKIVIIDFWATWCAPCIKAFPAMQTAMKELENQNVKFLFIDTFESEIKRVEEENSLSQNIEKIIKSRKLENFHILFDSLIENINQTANDYNVTSIPAKIIIDKNGKIRHRSTGFGSSEGLIEELKMLVSLINE</sequence>
<dbReference type="InterPro" id="IPR011990">
    <property type="entry name" value="TPR-like_helical_dom_sf"/>
</dbReference>
<dbReference type="CDD" id="cd02966">
    <property type="entry name" value="TlpA_like_family"/>
    <property type="match status" value="1"/>
</dbReference>
<keyword evidence="3" id="KW-1185">Reference proteome</keyword>
<proteinExistence type="predicted"/>